<dbReference type="EMBL" id="CAJNOQ010002900">
    <property type="protein sequence ID" value="CAF0984984.1"/>
    <property type="molecule type" value="Genomic_DNA"/>
</dbReference>
<comment type="caution">
    <text evidence="6">The sequence shown here is derived from an EMBL/GenBank/DDBJ whole genome shotgun (WGS) entry which is preliminary data.</text>
</comment>
<comment type="similarity">
    <text evidence="2">Belongs to the GILT family.</text>
</comment>
<dbReference type="InterPro" id="IPR004911">
    <property type="entry name" value="Interferon-induced_GILT"/>
</dbReference>
<evidence type="ECO:0000256" key="5">
    <source>
        <dbReference type="ARBA" id="ARBA00023180"/>
    </source>
</evidence>
<dbReference type="Proteomes" id="UP000663829">
    <property type="component" value="Unassembled WGS sequence"/>
</dbReference>
<dbReference type="PANTHER" id="PTHR13234:SF8">
    <property type="entry name" value="GAMMA-INTERFERON-INDUCIBLE LYSOSOMAL THIOL REDUCTASE"/>
    <property type="match status" value="1"/>
</dbReference>
<dbReference type="EMBL" id="CAJOBA010036403">
    <property type="protein sequence ID" value="CAF4022426.1"/>
    <property type="molecule type" value="Genomic_DNA"/>
</dbReference>
<dbReference type="AlphaFoldDB" id="A0A814FRU6"/>
<keyword evidence="3" id="KW-0964">Secreted</keyword>
<dbReference type="Pfam" id="PF03227">
    <property type="entry name" value="GILT"/>
    <property type="match status" value="1"/>
</dbReference>
<organism evidence="6 10">
    <name type="scientific">Didymodactylos carnosus</name>
    <dbReference type="NCBI Taxonomy" id="1234261"/>
    <lineage>
        <taxon>Eukaryota</taxon>
        <taxon>Metazoa</taxon>
        <taxon>Spiralia</taxon>
        <taxon>Gnathifera</taxon>
        <taxon>Rotifera</taxon>
        <taxon>Eurotatoria</taxon>
        <taxon>Bdelloidea</taxon>
        <taxon>Philodinida</taxon>
        <taxon>Philodinidae</taxon>
        <taxon>Didymodactylos</taxon>
    </lineage>
</organism>
<reference evidence="6" key="1">
    <citation type="submission" date="2021-02" db="EMBL/GenBank/DDBJ databases">
        <authorList>
            <person name="Nowell W R."/>
        </authorList>
    </citation>
    <scope>NUCLEOTIDE SEQUENCE</scope>
</reference>
<dbReference type="OrthoDB" id="958254at2759"/>
<evidence type="ECO:0000256" key="1">
    <source>
        <dbReference type="ARBA" id="ARBA00004613"/>
    </source>
</evidence>
<keyword evidence="5" id="KW-0325">Glycoprotein</keyword>
<evidence type="ECO:0000256" key="4">
    <source>
        <dbReference type="ARBA" id="ARBA00022729"/>
    </source>
</evidence>
<comment type="subcellular location">
    <subcellularLocation>
        <location evidence="1">Secreted</location>
    </subcellularLocation>
</comment>
<sequence>MQDTDDRFRIKNHPHRKDKFNITHHRDKHRHHIAIYYETLCPDSVKIFQQQLIPHIEQIHKCADLYLYPLGNANVTYGKNLWHVECQHGPSECHRNRIHACAIYLYKHSLKKYNYDDDKLLLCQYGRLAQLLEFRIAINTFLLKPAHTYVPWIVFNGRHTPFSQELNGNKMVRLVCSHSTSSEVKKVCCPSVPSTRQSVLITRPQSFSTVTPIDSSCCNDQYNWSSGANTWLDHVQNSPSHHSQDDLPLYSTLSTEEHVSIADNIEEKIRMIIKRNKQALKNRYCMKPIKSQMEKTKRCERQGEKFVFHV</sequence>
<dbReference type="PANTHER" id="PTHR13234">
    <property type="entry name" value="GAMMA-INTERFERON INDUCIBLE LYSOSOMAL THIOL REDUCTASE GILT"/>
    <property type="match status" value="1"/>
</dbReference>
<evidence type="ECO:0008006" key="11">
    <source>
        <dbReference type="Google" id="ProtNLM"/>
    </source>
</evidence>
<dbReference type="EMBL" id="CAJNOK010014868">
    <property type="protein sequence ID" value="CAF1213666.1"/>
    <property type="molecule type" value="Genomic_DNA"/>
</dbReference>
<protein>
    <recommendedName>
        <fullName evidence="11">Gamma-interferon-inducible lysosomal thiol reductase</fullName>
    </recommendedName>
</protein>
<evidence type="ECO:0000313" key="10">
    <source>
        <dbReference type="Proteomes" id="UP000663829"/>
    </source>
</evidence>
<dbReference type="GO" id="GO:0016671">
    <property type="term" value="F:oxidoreductase activity, acting on a sulfur group of donors, disulfide as acceptor"/>
    <property type="evidence" value="ECO:0007669"/>
    <property type="project" value="InterPro"/>
</dbReference>
<dbReference type="GO" id="GO:0005576">
    <property type="term" value="C:extracellular region"/>
    <property type="evidence" value="ECO:0007669"/>
    <property type="project" value="UniProtKB-SubCell"/>
</dbReference>
<evidence type="ECO:0000256" key="2">
    <source>
        <dbReference type="ARBA" id="ARBA00005679"/>
    </source>
</evidence>
<name>A0A814FRU6_9BILA</name>
<gene>
    <name evidence="6" type="ORF">GPM918_LOCUS12950</name>
    <name evidence="7" type="ORF">OVA965_LOCUS24578</name>
    <name evidence="8" type="ORF">SRO942_LOCUS12950</name>
    <name evidence="9" type="ORF">TMI583_LOCUS25298</name>
</gene>
<evidence type="ECO:0000256" key="3">
    <source>
        <dbReference type="ARBA" id="ARBA00022525"/>
    </source>
</evidence>
<accession>A0A814FRU6</accession>
<keyword evidence="10" id="KW-1185">Reference proteome</keyword>
<dbReference type="EMBL" id="CAJOBC010002900">
    <property type="protein sequence ID" value="CAF3757251.1"/>
    <property type="molecule type" value="Genomic_DNA"/>
</dbReference>
<evidence type="ECO:0000313" key="7">
    <source>
        <dbReference type="EMBL" id="CAF1213666.1"/>
    </source>
</evidence>
<evidence type="ECO:0000313" key="8">
    <source>
        <dbReference type="EMBL" id="CAF3757251.1"/>
    </source>
</evidence>
<keyword evidence="4" id="KW-0732">Signal</keyword>
<dbReference type="Proteomes" id="UP000677228">
    <property type="component" value="Unassembled WGS sequence"/>
</dbReference>
<dbReference type="Proteomes" id="UP000682733">
    <property type="component" value="Unassembled WGS sequence"/>
</dbReference>
<proteinExistence type="inferred from homology"/>
<evidence type="ECO:0000313" key="6">
    <source>
        <dbReference type="EMBL" id="CAF0984984.1"/>
    </source>
</evidence>
<dbReference type="Proteomes" id="UP000681722">
    <property type="component" value="Unassembled WGS sequence"/>
</dbReference>
<evidence type="ECO:0000313" key="9">
    <source>
        <dbReference type="EMBL" id="CAF4022426.1"/>
    </source>
</evidence>